<protein>
    <submittedName>
        <fullName evidence="4">Cell-death-related nuclease 7</fullName>
    </submittedName>
    <submittedName>
        <fullName evidence="5">Cell-death-related_nuclease 7</fullName>
    </submittedName>
</protein>
<keyword evidence="3" id="KW-0472">Membrane</keyword>
<dbReference type="PANTHER" id="PTHR10858">
    <property type="entry name" value="DEOXYRIBONUCLEASE II"/>
    <property type="match status" value="1"/>
</dbReference>
<name>A0AA86NQT8_9EUKA</name>
<dbReference type="InterPro" id="IPR004947">
    <property type="entry name" value="DNase_II"/>
</dbReference>
<evidence type="ECO:0000313" key="5">
    <source>
        <dbReference type="EMBL" id="CAL6101992.1"/>
    </source>
</evidence>
<dbReference type="AlphaFoldDB" id="A0AA86NQT8"/>
<comment type="similarity">
    <text evidence="1">Belongs to the DNase II family.</text>
</comment>
<dbReference type="Pfam" id="PF03265">
    <property type="entry name" value="DNase_II"/>
    <property type="match status" value="1"/>
</dbReference>
<dbReference type="PANTHER" id="PTHR10858:SF23">
    <property type="entry name" value="DEOXYRIBONUCLEASE II"/>
    <property type="match status" value="1"/>
</dbReference>
<evidence type="ECO:0000313" key="6">
    <source>
        <dbReference type="Proteomes" id="UP001642409"/>
    </source>
</evidence>
<sequence>MISYIYSICALSCLNKDGQAIDWYVQIKKNKGFEAIYFDQTTNDFEHVAPMTDLNLNPIMKTLNPVYEDDSLFYMLFNDKTSDDKQSSSLAHQKGVIAFDIVSQTGVYILHSTPGWPNRQNETFDFTADDYAQHFLCLSIDLPALQLLGEDLYVTRPQIYYNSFNAEFLEQQANYLFQASQNKYDKEKTTKRVDFFTRGGQKFSLTYKNSQASVDIWSHVALSHKENLKVETWLRENGNAKAKSYSYCGENTVELVGLVQFLNYTWKETSDHCKWGVGQTLACFADINFQVSQLNRGGSVMCVQSPSLQAALSRAIVELDRDMLCCASNFYKNVPISEPYKHDYECLDTCLFPFIYDLNLTVHPTMFQCYSCQKFTTRHHTCVDSCSFINNSICEELGDRTNCPFVNGDQCVFTCENGSEPNDQRECIKINRGHTGFVIGISVTIGVVVIGTIVGVIICCKRKQKYRKLGAKTGEITPFKYGQMRLSMSDM</sequence>
<organism evidence="4">
    <name type="scientific">Hexamita inflata</name>
    <dbReference type="NCBI Taxonomy" id="28002"/>
    <lineage>
        <taxon>Eukaryota</taxon>
        <taxon>Metamonada</taxon>
        <taxon>Diplomonadida</taxon>
        <taxon>Hexamitidae</taxon>
        <taxon>Hexamitinae</taxon>
        <taxon>Hexamita</taxon>
    </lineage>
</organism>
<evidence type="ECO:0000256" key="3">
    <source>
        <dbReference type="SAM" id="Phobius"/>
    </source>
</evidence>
<dbReference type="GO" id="GO:0004531">
    <property type="term" value="F:deoxyribonuclease II activity"/>
    <property type="evidence" value="ECO:0007669"/>
    <property type="project" value="InterPro"/>
</dbReference>
<reference evidence="4" key="1">
    <citation type="submission" date="2023-06" db="EMBL/GenBank/DDBJ databases">
        <authorList>
            <person name="Kurt Z."/>
        </authorList>
    </citation>
    <scope>NUCLEOTIDE SEQUENCE</scope>
</reference>
<feature type="transmembrane region" description="Helical" evidence="3">
    <location>
        <begin position="437"/>
        <end position="460"/>
    </location>
</feature>
<evidence type="ECO:0000313" key="4">
    <source>
        <dbReference type="EMBL" id="CAI9923701.1"/>
    </source>
</evidence>
<proteinExistence type="inferred from homology"/>
<accession>A0AA86NQT8</accession>
<reference evidence="5 6" key="2">
    <citation type="submission" date="2024-07" db="EMBL/GenBank/DDBJ databases">
        <authorList>
            <person name="Akdeniz Z."/>
        </authorList>
    </citation>
    <scope>NUCLEOTIDE SEQUENCE [LARGE SCALE GENOMIC DNA]</scope>
</reference>
<dbReference type="EMBL" id="CAXDID020000550">
    <property type="protein sequence ID" value="CAL6101992.1"/>
    <property type="molecule type" value="Genomic_DNA"/>
</dbReference>
<dbReference type="Proteomes" id="UP001642409">
    <property type="component" value="Unassembled WGS sequence"/>
</dbReference>
<keyword evidence="3" id="KW-0812">Transmembrane</keyword>
<keyword evidence="2" id="KW-0378">Hydrolase</keyword>
<evidence type="ECO:0000256" key="1">
    <source>
        <dbReference type="ARBA" id="ARBA00007527"/>
    </source>
</evidence>
<gene>
    <name evidence="4" type="ORF">HINF_LOCUS11346</name>
    <name evidence="5" type="ORF">HINF_LOCUS71455</name>
</gene>
<evidence type="ECO:0000256" key="2">
    <source>
        <dbReference type="ARBA" id="ARBA00022801"/>
    </source>
</evidence>
<keyword evidence="6" id="KW-1185">Reference proteome</keyword>
<dbReference type="EMBL" id="CATOUU010000292">
    <property type="protein sequence ID" value="CAI9923701.1"/>
    <property type="molecule type" value="Genomic_DNA"/>
</dbReference>
<keyword evidence="3" id="KW-1133">Transmembrane helix</keyword>
<comment type="caution">
    <text evidence="4">The sequence shown here is derived from an EMBL/GenBank/DDBJ whole genome shotgun (WGS) entry which is preliminary data.</text>
</comment>